<dbReference type="Proteomes" id="UP000008825">
    <property type="component" value="Chromosome"/>
</dbReference>
<dbReference type="Gene3D" id="3.90.45.10">
    <property type="entry name" value="Peptide deformylase"/>
    <property type="match status" value="1"/>
</dbReference>
<feature type="binding site" evidence="2">
    <location>
        <position position="156"/>
    </location>
    <ligand>
        <name>Fe cation</name>
        <dbReference type="ChEBI" id="CHEBI:24875"/>
    </ligand>
</feature>
<keyword evidence="2" id="KW-0648">Protein biosynthesis</keyword>
<dbReference type="NCBIfam" id="NF001159">
    <property type="entry name" value="PRK00150.1-3"/>
    <property type="match status" value="1"/>
</dbReference>
<evidence type="ECO:0000313" key="4">
    <source>
        <dbReference type="Proteomes" id="UP000008825"/>
    </source>
</evidence>
<comment type="catalytic activity">
    <reaction evidence="2">
        <text>N-terminal N-formyl-L-methionyl-[peptide] + H2O = N-terminal L-methionyl-[peptide] + formate</text>
        <dbReference type="Rhea" id="RHEA:24420"/>
        <dbReference type="Rhea" id="RHEA-COMP:10639"/>
        <dbReference type="Rhea" id="RHEA-COMP:10640"/>
        <dbReference type="ChEBI" id="CHEBI:15377"/>
        <dbReference type="ChEBI" id="CHEBI:15740"/>
        <dbReference type="ChEBI" id="CHEBI:49298"/>
        <dbReference type="ChEBI" id="CHEBI:64731"/>
        <dbReference type="EC" id="3.5.1.88"/>
    </reaction>
</comment>
<dbReference type="EC" id="3.5.1.88" evidence="2"/>
<dbReference type="PANTHER" id="PTHR10458:SF22">
    <property type="entry name" value="PEPTIDE DEFORMYLASE"/>
    <property type="match status" value="1"/>
</dbReference>
<dbReference type="GO" id="GO:0046872">
    <property type="term" value="F:metal ion binding"/>
    <property type="evidence" value="ECO:0007669"/>
    <property type="project" value="UniProtKB-KW"/>
</dbReference>
<dbReference type="InterPro" id="IPR023635">
    <property type="entry name" value="Peptide_deformylase"/>
</dbReference>
<gene>
    <name evidence="3" type="primary">def-2</name>
    <name evidence="2" type="synonym">def</name>
    <name evidence="3" type="ordered locus">Gbem_3968</name>
</gene>
<evidence type="ECO:0000256" key="2">
    <source>
        <dbReference type="HAMAP-Rule" id="MF_00163"/>
    </source>
</evidence>
<comment type="function">
    <text evidence="2">Removes the formyl group from the N-terminal Met of newly synthesized proteins. Requires at least a dipeptide for an efficient rate of reaction. N-terminal L-methionine is a prerequisite for activity but the enzyme has broad specificity at other positions.</text>
</comment>
<feature type="active site" evidence="2">
    <location>
        <position position="157"/>
    </location>
</feature>
<dbReference type="InterPro" id="IPR036821">
    <property type="entry name" value="Peptide_deformylase_sf"/>
</dbReference>
<dbReference type="HOGENOM" id="CLU_061901_2_1_7"/>
<dbReference type="GO" id="GO:0042586">
    <property type="term" value="F:peptide deformylase activity"/>
    <property type="evidence" value="ECO:0007669"/>
    <property type="project" value="UniProtKB-UniRule"/>
</dbReference>
<dbReference type="KEGG" id="gbm:Gbem_3968"/>
<keyword evidence="2" id="KW-0378">Hydrolase</keyword>
<dbReference type="PRINTS" id="PR01576">
    <property type="entry name" value="PDEFORMYLASE"/>
</dbReference>
<name>B5EG47_CITBB</name>
<dbReference type="PIRSF" id="PIRSF004749">
    <property type="entry name" value="Pep_def"/>
    <property type="match status" value="1"/>
</dbReference>
<dbReference type="CDD" id="cd00487">
    <property type="entry name" value="Pep_deformylase"/>
    <property type="match status" value="1"/>
</dbReference>
<protein>
    <recommendedName>
        <fullName evidence="2">Peptide deformylase</fullName>
        <shortName evidence="2">PDF</shortName>
        <ecNumber evidence="2">3.5.1.88</ecNumber>
    </recommendedName>
    <alternativeName>
        <fullName evidence="2">Polypeptide deformylase</fullName>
    </alternativeName>
</protein>
<organism evidence="3 4">
    <name type="scientific">Citrifermentans bemidjiense (strain ATCC BAA-1014 / DSM 16622 / JCM 12645 / Bem)</name>
    <name type="common">Geobacter bemidjiensis</name>
    <dbReference type="NCBI Taxonomy" id="404380"/>
    <lineage>
        <taxon>Bacteria</taxon>
        <taxon>Pseudomonadati</taxon>
        <taxon>Thermodesulfobacteriota</taxon>
        <taxon>Desulfuromonadia</taxon>
        <taxon>Geobacterales</taxon>
        <taxon>Geobacteraceae</taxon>
        <taxon>Citrifermentans</taxon>
    </lineage>
</organism>
<reference evidence="3 4" key="1">
    <citation type="submission" date="2008-07" db="EMBL/GenBank/DDBJ databases">
        <title>Complete sequence of Geobacter bemidjiensis BEM.</title>
        <authorList>
            <consortium name="US DOE Joint Genome Institute"/>
            <person name="Lucas S."/>
            <person name="Copeland A."/>
            <person name="Lapidus A."/>
            <person name="Glavina del Rio T."/>
            <person name="Dalin E."/>
            <person name="Tice H."/>
            <person name="Bruce D."/>
            <person name="Goodwin L."/>
            <person name="Pitluck S."/>
            <person name="Kiss H."/>
            <person name="Brettin T."/>
            <person name="Detter J.C."/>
            <person name="Han C."/>
            <person name="Kuske C.R."/>
            <person name="Schmutz J."/>
            <person name="Larimer F."/>
            <person name="Land M."/>
            <person name="Hauser L."/>
            <person name="Kyrpides N."/>
            <person name="Lykidis A."/>
            <person name="Lovley D."/>
            <person name="Richardson P."/>
        </authorList>
    </citation>
    <scope>NUCLEOTIDE SEQUENCE [LARGE SCALE GENOMIC DNA]</scope>
    <source>
        <strain evidence="4">ATCC BAA-1014 / DSM 16622 / JCM 12645 / Bem</strain>
    </source>
</reference>
<evidence type="ECO:0000313" key="3">
    <source>
        <dbReference type="EMBL" id="ACH40960.2"/>
    </source>
</evidence>
<keyword evidence="2" id="KW-0479">Metal-binding</keyword>
<dbReference type="HAMAP" id="MF_00163">
    <property type="entry name" value="Pep_deformylase"/>
    <property type="match status" value="1"/>
</dbReference>
<dbReference type="eggNOG" id="COG0242">
    <property type="taxonomic scope" value="Bacteria"/>
</dbReference>
<dbReference type="STRING" id="404380.Gbem_3968"/>
<reference evidence="3 4" key="2">
    <citation type="journal article" date="2010" name="BMC Genomics">
        <title>The genome of Geobacter bemidjiensis, exemplar for the subsurface clade of Geobacter species that predominate in Fe(III)-reducing subsurface environments.</title>
        <authorList>
            <person name="Aklujkar M."/>
            <person name="Young N.D."/>
            <person name="Holmes D."/>
            <person name="Chavan M."/>
            <person name="Risso C."/>
            <person name="Kiss H.E."/>
            <person name="Han C.S."/>
            <person name="Land M.L."/>
            <person name="Lovley D.R."/>
        </authorList>
    </citation>
    <scope>NUCLEOTIDE SEQUENCE [LARGE SCALE GENOMIC DNA]</scope>
    <source>
        <strain evidence="4">ATCC BAA-1014 / DSM 16622 / JCM 12645 / Bem</strain>
    </source>
</reference>
<evidence type="ECO:0000256" key="1">
    <source>
        <dbReference type="ARBA" id="ARBA00010759"/>
    </source>
</evidence>
<dbReference type="SUPFAM" id="SSF56420">
    <property type="entry name" value="Peptide deformylase"/>
    <property type="match status" value="1"/>
</dbReference>
<dbReference type="Pfam" id="PF01327">
    <property type="entry name" value="Pep_deformylase"/>
    <property type="match status" value="1"/>
</dbReference>
<keyword evidence="4" id="KW-1185">Reference proteome</keyword>
<feature type="binding site" evidence="2">
    <location>
        <position position="114"/>
    </location>
    <ligand>
        <name>Fe cation</name>
        <dbReference type="ChEBI" id="CHEBI:24875"/>
    </ligand>
</feature>
<sequence>MWRFRCGLLHRSRSDDMAVRNIVTYPNQILKTPCQVVEQIDDWVRQLVDDLVDTMHAGPGSVGVASPQIGVSLRVCVIDVSKNRHGKDNNHGLLLMINPEILARSGAAVMREGCMSVPDYTGDVERSTELTLRFTEPDGTVREFEASGFEAVAIQHELDHLDGLLFLDRIASLKTGLFRRKSYK</sequence>
<dbReference type="NCBIfam" id="TIGR00079">
    <property type="entry name" value="pept_deformyl"/>
    <property type="match status" value="1"/>
</dbReference>
<keyword evidence="2" id="KW-0408">Iron</keyword>
<dbReference type="AlphaFoldDB" id="B5EG47"/>
<dbReference type="EMBL" id="CP001124">
    <property type="protein sequence ID" value="ACH40960.2"/>
    <property type="molecule type" value="Genomic_DNA"/>
</dbReference>
<accession>B5EG47</accession>
<proteinExistence type="inferred from homology"/>
<dbReference type="PANTHER" id="PTHR10458">
    <property type="entry name" value="PEPTIDE DEFORMYLASE"/>
    <property type="match status" value="1"/>
</dbReference>
<comment type="cofactor">
    <cofactor evidence="2">
        <name>Fe(2+)</name>
        <dbReference type="ChEBI" id="CHEBI:29033"/>
    </cofactor>
    <text evidence="2">Binds 1 Fe(2+) ion.</text>
</comment>
<comment type="similarity">
    <text evidence="1 2">Belongs to the polypeptide deformylase family.</text>
</comment>
<dbReference type="GO" id="GO:0006412">
    <property type="term" value="P:translation"/>
    <property type="evidence" value="ECO:0007669"/>
    <property type="project" value="UniProtKB-UniRule"/>
</dbReference>
<feature type="binding site" evidence="2">
    <location>
        <position position="160"/>
    </location>
    <ligand>
        <name>Fe cation</name>
        <dbReference type="ChEBI" id="CHEBI:24875"/>
    </ligand>
</feature>